<evidence type="ECO:0000313" key="2">
    <source>
        <dbReference type="Proteomes" id="UP001500689"/>
    </source>
</evidence>
<protein>
    <submittedName>
        <fullName evidence="1">Uncharacterized protein</fullName>
    </submittedName>
</protein>
<proteinExistence type="predicted"/>
<dbReference type="EMBL" id="BAAAZN010000008">
    <property type="protein sequence ID" value="GAA3551907.1"/>
    <property type="molecule type" value="Genomic_DNA"/>
</dbReference>
<keyword evidence="2" id="KW-1185">Reference proteome</keyword>
<accession>A0ABP6WKR6</accession>
<gene>
    <name evidence="1" type="ORF">GCM10022222_39370</name>
</gene>
<sequence>MAVRIVHVDRRQEVRFGDRTAAEQYAKRYGGGRTKWQVVTVRRPTPGEPGLVPPTWP</sequence>
<name>A0ABP6WKR6_9PSEU</name>
<comment type="caution">
    <text evidence="1">The sequence shown here is derived from an EMBL/GenBank/DDBJ whole genome shotgun (WGS) entry which is preliminary data.</text>
</comment>
<organism evidence="1 2">
    <name type="scientific">Amycolatopsis ultiminotia</name>
    <dbReference type="NCBI Taxonomy" id="543629"/>
    <lineage>
        <taxon>Bacteria</taxon>
        <taxon>Bacillati</taxon>
        <taxon>Actinomycetota</taxon>
        <taxon>Actinomycetes</taxon>
        <taxon>Pseudonocardiales</taxon>
        <taxon>Pseudonocardiaceae</taxon>
        <taxon>Amycolatopsis</taxon>
    </lineage>
</organism>
<dbReference type="Proteomes" id="UP001500689">
    <property type="component" value="Unassembled WGS sequence"/>
</dbReference>
<reference evidence="2" key="1">
    <citation type="journal article" date="2019" name="Int. J. Syst. Evol. Microbiol.">
        <title>The Global Catalogue of Microorganisms (GCM) 10K type strain sequencing project: providing services to taxonomists for standard genome sequencing and annotation.</title>
        <authorList>
            <consortium name="The Broad Institute Genomics Platform"/>
            <consortium name="The Broad Institute Genome Sequencing Center for Infectious Disease"/>
            <person name="Wu L."/>
            <person name="Ma J."/>
        </authorList>
    </citation>
    <scope>NUCLEOTIDE SEQUENCE [LARGE SCALE GENOMIC DNA]</scope>
    <source>
        <strain evidence="2">JCM 16898</strain>
    </source>
</reference>
<dbReference type="RefSeq" id="WP_344861830.1">
    <property type="nucleotide sequence ID" value="NZ_BAAAZN010000008.1"/>
</dbReference>
<evidence type="ECO:0000313" key="1">
    <source>
        <dbReference type="EMBL" id="GAA3551907.1"/>
    </source>
</evidence>